<dbReference type="PROSITE" id="PS51898">
    <property type="entry name" value="TYR_RECOMBINASE"/>
    <property type="match status" value="1"/>
</dbReference>
<keyword evidence="2" id="KW-0233">DNA recombination</keyword>
<dbReference type="InterPro" id="IPR013762">
    <property type="entry name" value="Integrase-like_cat_sf"/>
</dbReference>
<dbReference type="PANTHER" id="PTHR30349">
    <property type="entry name" value="PHAGE INTEGRASE-RELATED"/>
    <property type="match status" value="1"/>
</dbReference>
<protein>
    <submittedName>
        <fullName evidence="4">Tyrosine recombinase XerC</fullName>
    </submittedName>
</protein>
<comment type="caution">
    <text evidence="4">The sequence shown here is derived from an EMBL/GenBank/DDBJ whole genome shotgun (WGS) entry which is preliminary data.</text>
</comment>
<evidence type="ECO:0000313" key="4">
    <source>
        <dbReference type="EMBL" id="MPM23360.1"/>
    </source>
</evidence>
<dbReference type="GO" id="GO:0015074">
    <property type="term" value="P:DNA integration"/>
    <property type="evidence" value="ECO:0007669"/>
    <property type="project" value="InterPro"/>
</dbReference>
<dbReference type="InterPro" id="IPR010998">
    <property type="entry name" value="Integrase_recombinase_N"/>
</dbReference>
<evidence type="ECO:0000259" key="3">
    <source>
        <dbReference type="PROSITE" id="PS51898"/>
    </source>
</evidence>
<dbReference type="InterPro" id="IPR002104">
    <property type="entry name" value="Integrase_catalytic"/>
</dbReference>
<keyword evidence="1" id="KW-0238">DNA-binding</keyword>
<dbReference type="CDD" id="cd01188">
    <property type="entry name" value="INT_RitA_C_like"/>
    <property type="match status" value="1"/>
</dbReference>
<sequence>MERELQAHGNFREQYQKLNAHLVELNYSQRSLRRYDEYSRRIDRTLGEGGKNDSEFNKDTCDWVIKRFLGTGTFEALSKYYRALIHCALTVFEYSSTGRIYQYTHPRAPQPESPLSNDIEGYCKSDAAKGRTEKTLQKKHYYLKIIEGYYSTTKAFQRWSQLGRTDVFDFIESIASCSSSQMCTYLGLLKGFLSYLYDEGRIEENLAVFVPRSSYKGNPEIPSVYSTDEIGLLLNSLNRASPLGKRNYAIILIAARLGLRASDIARLEFSCLIWEKSCISLIQYKTKEPLVLPLTNEIGSALIDYLKYSRPKSDSPRVFLRLNSPFKPMEDSAVSSAVSRAFKKSGITIANRKHGSHALRFSLAKRLLDSKTPIPIIAKIYGHVSTQTTMKYLSIDEDALKQCALEVAPYTFKEAII</sequence>
<gene>
    <name evidence="4" type="primary">xerC_100</name>
    <name evidence="4" type="ORF">SDC9_69831</name>
</gene>
<dbReference type="Gene3D" id="1.10.443.10">
    <property type="entry name" value="Intergrase catalytic core"/>
    <property type="match status" value="1"/>
</dbReference>
<name>A0A644Y4E8_9ZZZZ</name>
<dbReference type="GO" id="GO:0003677">
    <property type="term" value="F:DNA binding"/>
    <property type="evidence" value="ECO:0007669"/>
    <property type="project" value="UniProtKB-KW"/>
</dbReference>
<feature type="domain" description="Tyr recombinase" evidence="3">
    <location>
        <begin position="220"/>
        <end position="405"/>
    </location>
</feature>
<organism evidence="4">
    <name type="scientific">bioreactor metagenome</name>
    <dbReference type="NCBI Taxonomy" id="1076179"/>
    <lineage>
        <taxon>unclassified sequences</taxon>
        <taxon>metagenomes</taxon>
        <taxon>ecological metagenomes</taxon>
    </lineage>
</organism>
<proteinExistence type="predicted"/>
<evidence type="ECO:0000256" key="2">
    <source>
        <dbReference type="ARBA" id="ARBA00023172"/>
    </source>
</evidence>
<dbReference type="InterPro" id="IPR050090">
    <property type="entry name" value="Tyrosine_recombinase_XerCD"/>
</dbReference>
<dbReference type="Pfam" id="PF00589">
    <property type="entry name" value="Phage_integrase"/>
    <property type="match status" value="1"/>
</dbReference>
<evidence type="ECO:0000256" key="1">
    <source>
        <dbReference type="ARBA" id="ARBA00023125"/>
    </source>
</evidence>
<dbReference type="InterPro" id="IPR011010">
    <property type="entry name" value="DNA_brk_join_enz"/>
</dbReference>
<dbReference type="PANTHER" id="PTHR30349:SF41">
    <property type="entry name" value="INTEGRASE_RECOMBINASE PROTEIN MJ0367-RELATED"/>
    <property type="match status" value="1"/>
</dbReference>
<reference evidence="4" key="1">
    <citation type="submission" date="2019-08" db="EMBL/GenBank/DDBJ databases">
        <authorList>
            <person name="Kucharzyk K."/>
            <person name="Murdoch R.W."/>
            <person name="Higgins S."/>
            <person name="Loffler F."/>
        </authorList>
    </citation>
    <scope>NUCLEOTIDE SEQUENCE</scope>
</reference>
<dbReference type="EMBL" id="VSSQ01004011">
    <property type="protein sequence ID" value="MPM23360.1"/>
    <property type="molecule type" value="Genomic_DNA"/>
</dbReference>
<dbReference type="SUPFAM" id="SSF56349">
    <property type="entry name" value="DNA breaking-rejoining enzymes"/>
    <property type="match status" value="1"/>
</dbReference>
<dbReference type="AlphaFoldDB" id="A0A644Y4E8"/>
<dbReference type="Gene3D" id="1.10.150.130">
    <property type="match status" value="1"/>
</dbReference>
<accession>A0A644Y4E8</accession>
<dbReference type="GO" id="GO:0006310">
    <property type="term" value="P:DNA recombination"/>
    <property type="evidence" value="ECO:0007669"/>
    <property type="project" value="UniProtKB-KW"/>
</dbReference>